<evidence type="ECO:0000313" key="1">
    <source>
        <dbReference type="EMBL" id="TDD29010.1"/>
    </source>
</evidence>
<evidence type="ECO:0000313" key="2">
    <source>
        <dbReference type="Proteomes" id="UP000295172"/>
    </source>
</evidence>
<dbReference type="Proteomes" id="UP000295172">
    <property type="component" value="Unassembled WGS sequence"/>
</dbReference>
<keyword evidence="2" id="KW-1185">Reference proteome</keyword>
<reference evidence="1 2" key="1">
    <citation type="submission" date="2019-02" db="EMBL/GenBank/DDBJ databases">
        <title>Draft genome sequences of novel Actinobacteria.</title>
        <authorList>
            <person name="Sahin N."/>
            <person name="Ay H."/>
            <person name="Saygin H."/>
        </authorList>
    </citation>
    <scope>NUCLEOTIDE SEQUENCE [LARGE SCALE GENOMIC DNA]</scope>
    <source>
        <strain evidence="1 2">16K104</strain>
    </source>
</reference>
<gene>
    <name evidence="1" type="ORF">E1218_05415</name>
</gene>
<protein>
    <submittedName>
        <fullName evidence="1">Uncharacterized protein</fullName>
    </submittedName>
</protein>
<dbReference type="RefSeq" id="WP_132316860.1">
    <property type="nucleotide sequence ID" value="NZ_SMKR01000015.1"/>
</dbReference>
<proteinExistence type="predicted"/>
<comment type="caution">
    <text evidence="1">The sequence shown here is derived from an EMBL/GenBank/DDBJ whole genome shotgun (WGS) entry which is preliminary data.</text>
</comment>
<dbReference type="OrthoDB" id="9907261at2"/>
<dbReference type="AlphaFoldDB" id="A0A4R4XEA4"/>
<dbReference type="EMBL" id="SMKR01000015">
    <property type="protein sequence ID" value="TDD29010.1"/>
    <property type="molecule type" value="Genomic_DNA"/>
</dbReference>
<sequence length="99" mass="10507">MAIAVAIMVRADVNARSAASAAQFEARAAVTAAILSSPEYGRPVAAPPPPNYMLRTNNDEWLPVLAFKLTANGLAADVGNNRVVLSQNFQALIPTNSWQ</sequence>
<name>A0A4R4XEA4_9ACTN</name>
<organism evidence="1 2">
    <name type="scientific">Kribbella turkmenica</name>
    <dbReference type="NCBI Taxonomy" id="2530375"/>
    <lineage>
        <taxon>Bacteria</taxon>
        <taxon>Bacillati</taxon>
        <taxon>Actinomycetota</taxon>
        <taxon>Actinomycetes</taxon>
        <taxon>Propionibacteriales</taxon>
        <taxon>Kribbellaceae</taxon>
        <taxon>Kribbella</taxon>
    </lineage>
</organism>
<accession>A0A4R4XEA4</accession>